<keyword evidence="3" id="KW-0812">Transmembrane</keyword>
<dbReference type="PANTHER" id="PTHR31302:SF31">
    <property type="entry name" value="PHOSPHODIESTERASE YAEI"/>
    <property type="match status" value="1"/>
</dbReference>
<dbReference type="GO" id="GO:0009245">
    <property type="term" value="P:lipid A biosynthetic process"/>
    <property type="evidence" value="ECO:0007669"/>
    <property type="project" value="TreeGrafter"/>
</dbReference>
<evidence type="ECO:0000313" key="5">
    <source>
        <dbReference type="EMBL" id="RUL59132.1"/>
    </source>
</evidence>
<name>A0A3S0QTL3_9BACT</name>
<accession>A0A3S0QTL3</accession>
<keyword evidence="3" id="KW-1133">Transmembrane helix</keyword>
<organism evidence="5 6">
    <name type="scientific">Prevotella koreensis</name>
    <dbReference type="NCBI Taxonomy" id="2490854"/>
    <lineage>
        <taxon>Bacteria</taxon>
        <taxon>Pseudomonadati</taxon>
        <taxon>Bacteroidota</taxon>
        <taxon>Bacteroidia</taxon>
        <taxon>Bacteroidales</taxon>
        <taxon>Prevotellaceae</taxon>
        <taxon>Prevotella</taxon>
    </lineage>
</organism>
<evidence type="ECO:0000259" key="4">
    <source>
        <dbReference type="Pfam" id="PF00149"/>
    </source>
</evidence>
<dbReference type="OrthoDB" id="9780884at2"/>
<dbReference type="SUPFAM" id="SSF56300">
    <property type="entry name" value="Metallo-dependent phosphatases"/>
    <property type="match status" value="1"/>
</dbReference>
<reference evidence="5 6" key="1">
    <citation type="submission" date="2018-12" db="EMBL/GenBank/DDBJ databases">
        <title>Genome sequencing of Prevotella sp. KCOM 3155 (= JS262).</title>
        <authorList>
            <person name="Kook J.-K."/>
            <person name="Park S.-N."/>
            <person name="Lim Y.K."/>
        </authorList>
    </citation>
    <scope>NUCLEOTIDE SEQUENCE [LARGE SCALE GENOMIC DNA]</scope>
    <source>
        <strain evidence="5 6">KCOM 3155</strain>
    </source>
</reference>
<dbReference type="RefSeq" id="WP_126678302.1">
    <property type="nucleotide sequence ID" value="NZ_RYYU01000001.1"/>
</dbReference>
<dbReference type="InterPro" id="IPR029052">
    <property type="entry name" value="Metallo-depent_PP-like"/>
</dbReference>
<keyword evidence="3" id="KW-0472">Membrane</keyword>
<dbReference type="EMBL" id="RYYU01000001">
    <property type="protein sequence ID" value="RUL59132.1"/>
    <property type="molecule type" value="Genomic_DNA"/>
</dbReference>
<dbReference type="Proteomes" id="UP000278983">
    <property type="component" value="Unassembled WGS sequence"/>
</dbReference>
<dbReference type="InterPro" id="IPR051158">
    <property type="entry name" value="Metallophosphoesterase_sf"/>
</dbReference>
<dbReference type="GO" id="GO:0016020">
    <property type="term" value="C:membrane"/>
    <property type="evidence" value="ECO:0007669"/>
    <property type="project" value="GOC"/>
</dbReference>
<evidence type="ECO:0000256" key="2">
    <source>
        <dbReference type="ARBA" id="ARBA00022801"/>
    </source>
</evidence>
<feature type="transmembrane region" description="Helical" evidence="3">
    <location>
        <begin position="67"/>
        <end position="95"/>
    </location>
</feature>
<sequence length="392" mass="43843">MIARISILIIVLIVLPFLYVDFGMMRNRWRGRLMWRVAWWLPCVAMLAYTVWLATLRSFAPLETWKLYIYLLVLGLVFAPAVVFTICSAVGDFLLKKGLVRRNRGRGVGIILALLVAIVVLYGSFWGNNGVQVRNVDYFSEQLPASFDGYRIALFSDAHVGSYIWGSIDRLQVVVDTINAQQADMIAFVGDLQNMQPDELLPAMPILGRLEAKDGVLSVLGNHDYNDYLRADSVTGRRNELLMCDRQRQMGWHLLLDENVVIRRQGDSIFVAGMQNDGKNTTTYCANVDKAMSGVPAEAFSIMLEHDPTSWQRTILPRTTANLTMSGHTHGGQIRIAGLSPAAIEYKEYDGMYFDNSGRALFVTTGIGGFVPFRLGVKPEVVVITLHKGTSR</sequence>
<dbReference type="Gene3D" id="3.60.21.10">
    <property type="match status" value="1"/>
</dbReference>
<feature type="domain" description="Calcineurin-like phosphoesterase" evidence="4">
    <location>
        <begin position="151"/>
        <end position="330"/>
    </location>
</feature>
<dbReference type="GO" id="GO:0046872">
    <property type="term" value="F:metal ion binding"/>
    <property type="evidence" value="ECO:0007669"/>
    <property type="project" value="UniProtKB-KW"/>
</dbReference>
<evidence type="ECO:0000256" key="3">
    <source>
        <dbReference type="SAM" id="Phobius"/>
    </source>
</evidence>
<evidence type="ECO:0000256" key="1">
    <source>
        <dbReference type="ARBA" id="ARBA00022723"/>
    </source>
</evidence>
<evidence type="ECO:0000313" key="6">
    <source>
        <dbReference type="Proteomes" id="UP000278983"/>
    </source>
</evidence>
<comment type="caution">
    <text evidence="5">The sequence shown here is derived from an EMBL/GenBank/DDBJ whole genome shotgun (WGS) entry which is preliminary data.</text>
</comment>
<dbReference type="InterPro" id="IPR004843">
    <property type="entry name" value="Calcineurin-like_PHP"/>
</dbReference>
<keyword evidence="2" id="KW-0378">Hydrolase</keyword>
<dbReference type="PANTHER" id="PTHR31302">
    <property type="entry name" value="TRANSMEMBRANE PROTEIN WITH METALLOPHOSPHOESTERASE DOMAIN-RELATED"/>
    <property type="match status" value="1"/>
</dbReference>
<feature type="transmembrane region" description="Helical" evidence="3">
    <location>
        <begin position="37"/>
        <end position="55"/>
    </location>
</feature>
<dbReference type="CDD" id="cd07385">
    <property type="entry name" value="MPP_YkuE_C"/>
    <property type="match status" value="1"/>
</dbReference>
<dbReference type="AlphaFoldDB" id="A0A3S0QTL3"/>
<proteinExistence type="predicted"/>
<dbReference type="GO" id="GO:0008758">
    <property type="term" value="F:UDP-2,3-diacylglucosamine hydrolase activity"/>
    <property type="evidence" value="ECO:0007669"/>
    <property type="project" value="TreeGrafter"/>
</dbReference>
<feature type="transmembrane region" description="Helical" evidence="3">
    <location>
        <begin position="6"/>
        <end position="25"/>
    </location>
</feature>
<feature type="transmembrane region" description="Helical" evidence="3">
    <location>
        <begin position="107"/>
        <end position="126"/>
    </location>
</feature>
<protein>
    <submittedName>
        <fullName evidence="5">Metallophosphoesterase</fullName>
    </submittedName>
</protein>
<gene>
    <name evidence="5" type="ORF">EHV08_04710</name>
</gene>
<keyword evidence="1" id="KW-0479">Metal-binding</keyword>
<dbReference type="Pfam" id="PF00149">
    <property type="entry name" value="Metallophos"/>
    <property type="match status" value="1"/>
</dbReference>
<keyword evidence="6" id="KW-1185">Reference proteome</keyword>